<dbReference type="InterPro" id="IPR014032">
    <property type="entry name" value="Peptidase_A24A_bac"/>
</dbReference>
<dbReference type="Proteomes" id="UP000237222">
    <property type="component" value="Unassembled WGS sequence"/>
</dbReference>
<evidence type="ECO:0000256" key="7">
    <source>
        <dbReference type="ARBA" id="ARBA00022679"/>
    </source>
</evidence>
<comment type="function">
    <text evidence="18">Plays an essential role in type IV pili and type II pseudopili formation by proteolytically removing the leader sequence from substrate proteins and subsequently monomethylating the alpha-amino group of the newly exposed N-terminal phenylalanine.</text>
</comment>
<evidence type="ECO:0000256" key="2">
    <source>
        <dbReference type="ARBA" id="ARBA00005801"/>
    </source>
</evidence>
<feature type="transmembrane region" description="Helical" evidence="19">
    <location>
        <begin position="188"/>
        <end position="209"/>
    </location>
</feature>
<dbReference type="EC" id="2.1.1.-" evidence="18"/>
<dbReference type="GO" id="GO:0005886">
    <property type="term" value="C:plasma membrane"/>
    <property type="evidence" value="ECO:0007669"/>
    <property type="project" value="UniProtKB-SubCell"/>
</dbReference>
<evidence type="ECO:0000256" key="6">
    <source>
        <dbReference type="ARBA" id="ARBA00022670"/>
    </source>
</evidence>
<evidence type="ECO:0000256" key="8">
    <source>
        <dbReference type="ARBA" id="ARBA00022691"/>
    </source>
</evidence>
<comment type="subcellular location">
    <subcellularLocation>
        <location evidence="1">Cell inner membrane</location>
        <topology evidence="1">Multi-pass membrane protein</topology>
    </subcellularLocation>
    <subcellularLocation>
        <location evidence="18">Cell membrane</location>
        <topology evidence="18">Multi-pass membrane protein</topology>
    </subcellularLocation>
</comment>
<gene>
    <name evidence="22" type="ORF">C0068_06295</name>
</gene>
<dbReference type="InterPro" id="IPR000045">
    <property type="entry name" value="Prepilin_IV_endopep_pep"/>
</dbReference>
<feature type="domain" description="Prepilin peptidase A24 N-terminal" evidence="21">
    <location>
        <begin position="20"/>
        <end position="126"/>
    </location>
</feature>
<feature type="transmembrane region" description="Helical" evidence="19">
    <location>
        <begin position="266"/>
        <end position="289"/>
    </location>
</feature>
<reference evidence="22" key="1">
    <citation type="submission" date="2018-01" db="EMBL/GenBank/DDBJ databases">
        <authorList>
            <person name="Yu X.-D."/>
        </authorList>
    </citation>
    <scope>NUCLEOTIDE SEQUENCE</scope>
    <source>
        <strain evidence="22">ZX-21</strain>
    </source>
</reference>
<evidence type="ECO:0000256" key="11">
    <source>
        <dbReference type="ARBA" id="ARBA00022989"/>
    </source>
</evidence>
<dbReference type="PANTHER" id="PTHR30487:SF0">
    <property type="entry name" value="PREPILIN LEADER PEPTIDASE_N-METHYLTRANSFERASE-RELATED"/>
    <property type="match status" value="1"/>
</dbReference>
<dbReference type="PANTHER" id="PTHR30487">
    <property type="entry name" value="TYPE 4 PREPILIN-LIKE PROTEINS LEADER PEPTIDE-PROCESSING ENZYME"/>
    <property type="match status" value="1"/>
</dbReference>
<proteinExistence type="inferred from homology"/>
<evidence type="ECO:0000256" key="3">
    <source>
        <dbReference type="ARBA" id="ARBA00022475"/>
    </source>
</evidence>
<dbReference type="AlphaFoldDB" id="A0A2S4HHX0"/>
<name>A0A2S4HHX0_9GAMM</name>
<organism evidence="22 23">
    <name type="scientific">Zhongshania marina</name>
    <dbReference type="NCBI Taxonomy" id="2304603"/>
    <lineage>
        <taxon>Bacteria</taxon>
        <taxon>Pseudomonadati</taxon>
        <taxon>Pseudomonadota</taxon>
        <taxon>Gammaproteobacteria</taxon>
        <taxon>Cellvibrionales</taxon>
        <taxon>Spongiibacteraceae</taxon>
        <taxon>Zhongshania</taxon>
    </lineage>
</organism>
<evidence type="ECO:0000256" key="9">
    <source>
        <dbReference type="ARBA" id="ARBA00022692"/>
    </source>
</evidence>
<dbReference type="GO" id="GO:0006465">
    <property type="term" value="P:signal peptide processing"/>
    <property type="evidence" value="ECO:0007669"/>
    <property type="project" value="TreeGrafter"/>
</dbReference>
<dbReference type="Pfam" id="PF06750">
    <property type="entry name" value="A24_N_bact"/>
    <property type="match status" value="1"/>
</dbReference>
<sequence>MNFFVALESAPAFTITVIGILGLLLGSFFNVVIYRLPKMMEANWRQECEYLLNDDQTESATIPEPEKFNLAVPNSHCPSCNAPVKAWQNIPVISYALLRGRCASCKVGISLRYPLIEIITALISIVPLFVFGITPYAFAIVLFSWLLLILTVIDIDHQLLPDQLTLPLLWLGLLYNSVFEHIPISDALWGAMAGYMILWSVFWLFKIITGKEGMGYGDFKLLAALGAWLGWQYLPLIILLSSVVGAVCGGIILAVRGKSTSTPMPFGPYLAGAGWIAVFWGDTIINSYLGMAGFR</sequence>
<keyword evidence="8" id="KW-0949">S-adenosyl-L-methionine</keyword>
<evidence type="ECO:0000256" key="18">
    <source>
        <dbReference type="RuleBase" id="RU003794"/>
    </source>
</evidence>
<dbReference type="EMBL" id="PQGG01000013">
    <property type="protein sequence ID" value="POP53563.1"/>
    <property type="molecule type" value="Genomic_DNA"/>
</dbReference>
<comment type="similarity">
    <text evidence="2 17">Belongs to the peptidase A24 family.</text>
</comment>
<evidence type="ECO:0000256" key="1">
    <source>
        <dbReference type="ARBA" id="ARBA00004429"/>
    </source>
</evidence>
<dbReference type="GO" id="GO:0032259">
    <property type="term" value="P:methylation"/>
    <property type="evidence" value="ECO:0007669"/>
    <property type="project" value="UniProtKB-KW"/>
</dbReference>
<evidence type="ECO:0000256" key="5">
    <source>
        <dbReference type="ARBA" id="ARBA00022603"/>
    </source>
</evidence>
<keyword evidence="10 18" id="KW-0378">Hydrolase</keyword>
<dbReference type="EC" id="3.4.23.43" evidence="15 18"/>
<keyword evidence="7 18" id="KW-0808">Transferase</keyword>
<keyword evidence="4" id="KW-0997">Cell inner membrane</keyword>
<accession>A0A2S4HHX0</accession>
<evidence type="ECO:0000256" key="17">
    <source>
        <dbReference type="RuleBase" id="RU003793"/>
    </source>
</evidence>
<keyword evidence="5 18" id="KW-0489">Methyltransferase</keyword>
<evidence type="ECO:0000256" key="15">
    <source>
        <dbReference type="ARBA" id="ARBA00067082"/>
    </source>
</evidence>
<keyword evidence="6 18" id="KW-0645">Protease</keyword>
<keyword evidence="12 19" id="KW-0472">Membrane</keyword>
<keyword evidence="3" id="KW-1003">Cell membrane</keyword>
<feature type="transmembrane region" description="Helical" evidence="19">
    <location>
        <begin position="12"/>
        <end position="36"/>
    </location>
</feature>
<evidence type="ECO:0000313" key="22">
    <source>
        <dbReference type="EMBL" id="POP53563.1"/>
    </source>
</evidence>
<feature type="transmembrane region" description="Helical" evidence="19">
    <location>
        <begin position="165"/>
        <end position="182"/>
    </location>
</feature>
<dbReference type="OrthoDB" id="9789291at2"/>
<feature type="transmembrane region" description="Helical" evidence="19">
    <location>
        <begin position="136"/>
        <end position="153"/>
    </location>
</feature>
<dbReference type="RefSeq" id="WP_103683636.1">
    <property type="nucleotide sequence ID" value="NZ_PQGG01000013.1"/>
</dbReference>
<comment type="caution">
    <text evidence="22">The sequence shown here is derived from an EMBL/GenBank/DDBJ whole genome shotgun (WGS) entry which is preliminary data.</text>
</comment>
<evidence type="ECO:0000259" key="20">
    <source>
        <dbReference type="Pfam" id="PF01478"/>
    </source>
</evidence>
<comment type="catalytic activity">
    <reaction evidence="14 18">
        <text>Typically cleaves a -Gly-|-Phe- bond to release an N-terminal, basic peptide of 5-8 residues from type IV prepilin, and then N-methylates the new N-terminal amino group, the methyl donor being S-adenosyl-L-methionine.</text>
        <dbReference type="EC" id="3.4.23.43"/>
    </reaction>
</comment>
<feature type="transmembrane region" description="Helical" evidence="19">
    <location>
        <begin position="111"/>
        <end position="130"/>
    </location>
</feature>
<keyword evidence="11 19" id="KW-1133">Transmembrane helix</keyword>
<dbReference type="GO" id="GO:0008168">
    <property type="term" value="F:methyltransferase activity"/>
    <property type="evidence" value="ECO:0007669"/>
    <property type="project" value="UniProtKB-KW"/>
</dbReference>
<evidence type="ECO:0000313" key="23">
    <source>
        <dbReference type="Proteomes" id="UP000237222"/>
    </source>
</evidence>
<dbReference type="Gene3D" id="1.20.120.1220">
    <property type="match status" value="1"/>
</dbReference>
<keyword evidence="13 18" id="KW-0511">Multifunctional enzyme</keyword>
<dbReference type="FunFam" id="1.20.120.1220:FF:000001">
    <property type="entry name" value="Type 4 prepilin-like proteins leader peptide-processing enzyme"/>
    <property type="match status" value="1"/>
</dbReference>
<dbReference type="PRINTS" id="PR00864">
    <property type="entry name" value="PREPILNPTASE"/>
</dbReference>
<dbReference type="InterPro" id="IPR050882">
    <property type="entry name" value="Prepilin_peptidase/N-MTase"/>
</dbReference>
<feature type="domain" description="Prepilin type IV endopeptidase peptidase" evidence="20">
    <location>
        <begin position="142"/>
        <end position="249"/>
    </location>
</feature>
<keyword evidence="9 18" id="KW-0812">Transmembrane</keyword>
<dbReference type="GO" id="GO:0004190">
    <property type="term" value="F:aspartic-type endopeptidase activity"/>
    <property type="evidence" value="ECO:0007669"/>
    <property type="project" value="UniProtKB-EC"/>
</dbReference>
<protein>
    <recommendedName>
        <fullName evidence="16 18">Prepilin leader peptidase/N-methyltransferase</fullName>
        <ecNumber evidence="18">2.1.1.-</ecNumber>
        <ecNumber evidence="15 18">3.4.23.43</ecNumber>
    </recommendedName>
</protein>
<evidence type="ECO:0000256" key="19">
    <source>
        <dbReference type="SAM" id="Phobius"/>
    </source>
</evidence>
<feature type="transmembrane region" description="Helical" evidence="19">
    <location>
        <begin position="221"/>
        <end position="254"/>
    </location>
</feature>
<evidence type="ECO:0000256" key="4">
    <source>
        <dbReference type="ARBA" id="ARBA00022519"/>
    </source>
</evidence>
<evidence type="ECO:0000256" key="14">
    <source>
        <dbReference type="ARBA" id="ARBA00050401"/>
    </source>
</evidence>
<evidence type="ECO:0000256" key="10">
    <source>
        <dbReference type="ARBA" id="ARBA00022801"/>
    </source>
</evidence>
<evidence type="ECO:0000259" key="21">
    <source>
        <dbReference type="Pfam" id="PF06750"/>
    </source>
</evidence>
<evidence type="ECO:0000256" key="16">
    <source>
        <dbReference type="ARBA" id="ARBA00071870"/>
    </source>
</evidence>
<evidence type="ECO:0000256" key="13">
    <source>
        <dbReference type="ARBA" id="ARBA00023268"/>
    </source>
</evidence>
<dbReference type="InterPro" id="IPR010627">
    <property type="entry name" value="Prepilin_pept_A24_N"/>
</dbReference>
<evidence type="ECO:0000256" key="12">
    <source>
        <dbReference type="ARBA" id="ARBA00023136"/>
    </source>
</evidence>
<dbReference type="Pfam" id="PF01478">
    <property type="entry name" value="Peptidase_A24"/>
    <property type="match status" value="1"/>
</dbReference>